<comment type="caution">
    <text evidence="1">The sequence shown here is derived from an EMBL/GenBank/DDBJ whole genome shotgun (WGS) entry which is preliminary data.</text>
</comment>
<dbReference type="OrthoDB" id="711499at2"/>
<protein>
    <submittedName>
        <fullName evidence="1">Uncharacterized protein</fullName>
    </submittedName>
</protein>
<proteinExistence type="predicted"/>
<reference evidence="1 2" key="1">
    <citation type="submission" date="2018-06" db="EMBL/GenBank/DDBJ databases">
        <title>Genomic Encyclopedia of Archaeal and Bacterial Type Strains, Phase II (KMG-II): from individual species to whole genera.</title>
        <authorList>
            <person name="Goeker M."/>
        </authorList>
    </citation>
    <scope>NUCLEOTIDE SEQUENCE [LARGE SCALE GENOMIC DNA]</scope>
    <source>
        <strain evidence="1 2">T4</strain>
    </source>
</reference>
<dbReference type="Proteomes" id="UP000248917">
    <property type="component" value="Unassembled WGS sequence"/>
</dbReference>
<dbReference type="RefSeq" id="WP_111394796.1">
    <property type="nucleotide sequence ID" value="NZ_QKTX01000020.1"/>
</dbReference>
<name>A0A326RVL9_9BACT</name>
<accession>A0A326RVL9</accession>
<evidence type="ECO:0000313" key="2">
    <source>
        <dbReference type="Proteomes" id="UP000248917"/>
    </source>
</evidence>
<dbReference type="AlphaFoldDB" id="A0A326RVL9"/>
<keyword evidence="2" id="KW-1185">Reference proteome</keyword>
<sequence>MDLKGRMVIYAQDIMIFTGRSRSFAYNALNEVRRQIGKSKSKLLTFQEFADYHGIPVDELIESVQKGTQKKGPGSSRS</sequence>
<dbReference type="EMBL" id="QKTX01000020">
    <property type="protein sequence ID" value="PZV77568.1"/>
    <property type="molecule type" value="Genomic_DNA"/>
</dbReference>
<gene>
    <name evidence="1" type="ORF">CLV31_12036</name>
</gene>
<evidence type="ECO:0000313" key="1">
    <source>
        <dbReference type="EMBL" id="PZV77568.1"/>
    </source>
</evidence>
<organism evidence="1 2">
    <name type="scientific">Algoriphagus aquaeductus</name>
    <dbReference type="NCBI Taxonomy" id="475299"/>
    <lineage>
        <taxon>Bacteria</taxon>
        <taxon>Pseudomonadati</taxon>
        <taxon>Bacteroidota</taxon>
        <taxon>Cytophagia</taxon>
        <taxon>Cytophagales</taxon>
        <taxon>Cyclobacteriaceae</taxon>
        <taxon>Algoriphagus</taxon>
    </lineage>
</organism>